<reference evidence="2" key="1">
    <citation type="journal article" date="2016" name="Sci. Rep.">
        <title>Molecular characterization of firefly nuptial gifts: a multi-omics approach sheds light on postcopulatory sexual selection.</title>
        <authorList>
            <person name="Al-Wathiqui N."/>
            <person name="Fallon T.R."/>
            <person name="South A."/>
            <person name="Weng J.K."/>
            <person name="Lewis S.M."/>
        </authorList>
    </citation>
    <scope>NUCLEOTIDE SEQUENCE</scope>
</reference>
<dbReference type="Gene3D" id="3.80.10.10">
    <property type="entry name" value="Ribonuclease Inhibitor"/>
    <property type="match status" value="1"/>
</dbReference>
<sequence length="739" mass="85991">MFSGSPLKRKCETSDDDQLQFKRRFIEEPPETTTHILDFSDCVLLEIFKHLDATSLYHLSLTCHRLAGLVDDQSLWISIDGRLRPNSTEKLEFCWRHVTEKTKRLLLAAEARSRCILSRSLVFCPEKLANLTVLSLEHQCIKYCMLIDFPQSLQELSFRHSFITQHTHFFRFSEKSMSNLKTLIMDHCQWFESYNLVSICKYPKLEILSLYMCKRLGSDDIANVTISSRYGFSSLKVLDVRFTGIGDQFADVFSSKASIQIMYFQCHPTTYYSDRYQRQLDLMREGTSADDNSYMSDDDAQDNTPAALKKRFNAGNFQKYETHGVTNNGVISFNKLEPALGSRSRPKSTLYKYPYTRCTCRNKEKDKSKASNEEPEFRELQEKLENEQKKQAHVRENKLSSHVCLFYPNTTYVCSNIVLDSCFIPTWYHREARPDLPLHNWLYAREPKNDYEIAMYENTDKYIQSHITYRCVPRDCMCENSQLHYAHDTPPDFTLVLADRVDRFKNCADVKDEARQFLAFLFECCDVRNDELLQDESFVDEIGSILHELSKKVTYNMRRVFKYHGSCFNLLWNVLKRNTNIDHNLRTFFRNLFLSESGGHCALSDEIFNKAPNVCEVPDSELEKDKTLQSLDTGNSRILLVDLPSAVDRVREVPTRFVTVSRREGPIKKQPSFLKEISFRGSVLITDASLVHLRHLELDLLDVTGTNITREGVQEFMKCNPQCWVIHESVCVCRPSLHF</sequence>
<dbReference type="InParanoid" id="A0A1Y1LNQ6"/>
<reference evidence="3" key="3">
    <citation type="submission" date="2019-08" db="EMBL/GenBank/DDBJ databases">
        <authorList>
            <consortium name="Photinus pyralis genome working group"/>
            <person name="Fallon T.R."/>
            <person name="Sander Lower S.E."/>
            <person name="Weng J.-K."/>
        </authorList>
    </citation>
    <scope>NUCLEOTIDE SEQUENCE</scope>
    <source>
        <strain evidence="3">1611_PpyrPB1</strain>
        <tissue evidence="3">Whole body</tissue>
    </source>
</reference>
<evidence type="ECO:0000313" key="3">
    <source>
        <dbReference type="EMBL" id="KAB0800649.1"/>
    </source>
</evidence>
<protein>
    <recommendedName>
        <fullName evidence="1">F-box domain-containing protein</fullName>
    </recommendedName>
</protein>
<evidence type="ECO:0000259" key="1">
    <source>
        <dbReference type="PROSITE" id="PS50181"/>
    </source>
</evidence>
<feature type="domain" description="F-box" evidence="1">
    <location>
        <begin position="33"/>
        <end position="79"/>
    </location>
</feature>
<dbReference type="EMBL" id="VVIM01000004">
    <property type="protein sequence ID" value="KAB0800649.1"/>
    <property type="molecule type" value="Genomic_DNA"/>
</dbReference>
<dbReference type="EMBL" id="GEZM01054550">
    <property type="protein sequence ID" value="JAV73565.1"/>
    <property type="molecule type" value="Transcribed_RNA"/>
</dbReference>
<dbReference type="PROSITE" id="PS50181">
    <property type="entry name" value="FBOX"/>
    <property type="match status" value="1"/>
</dbReference>
<evidence type="ECO:0000313" key="4">
    <source>
        <dbReference type="Proteomes" id="UP000327044"/>
    </source>
</evidence>
<dbReference type="SMART" id="SM00256">
    <property type="entry name" value="FBOX"/>
    <property type="match status" value="1"/>
</dbReference>
<dbReference type="OrthoDB" id="9856535at2759"/>
<dbReference type="AlphaFoldDB" id="A0A1Y1LNQ6"/>
<dbReference type="Gene3D" id="1.20.1280.50">
    <property type="match status" value="1"/>
</dbReference>
<dbReference type="InterPro" id="IPR001810">
    <property type="entry name" value="F-box_dom"/>
</dbReference>
<gene>
    <name evidence="3" type="ORF">PPYR_06389</name>
</gene>
<evidence type="ECO:0000313" key="2">
    <source>
        <dbReference type="EMBL" id="JAV73565.1"/>
    </source>
</evidence>
<proteinExistence type="predicted"/>
<keyword evidence="4" id="KW-1185">Reference proteome</keyword>
<reference evidence="3 4" key="2">
    <citation type="journal article" date="2018" name="Elife">
        <title>Firefly genomes illuminate parallel origins of bioluminescence in beetles.</title>
        <authorList>
            <person name="Fallon T.R."/>
            <person name="Lower S.E."/>
            <person name="Chang C.H."/>
            <person name="Bessho-Uehara M."/>
            <person name="Martin G.J."/>
            <person name="Bewick A.J."/>
            <person name="Behringer M."/>
            <person name="Debat H.J."/>
            <person name="Wong I."/>
            <person name="Day J.C."/>
            <person name="Suvorov A."/>
            <person name="Silva C.J."/>
            <person name="Stanger-Hall K.F."/>
            <person name="Hall D.W."/>
            <person name="Schmitz R.J."/>
            <person name="Nelson D.R."/>
            <person name="Lewis S.M."/>
            <person name="Shigenobu S."/>
            <person name="Bybee S.M."/>
            <person name="Larracuente A.M."/>
            <person name="Oba Y."/>
            <person name="Weng J.K."/>
        </authorList>
    </citation>
    <scope>NUCLEOTIDE SEQUENCE [LARGE SCALE GENOMIC DNA]</scope>
    <source>
        <strain evidence="3">1611_PpyrPB1</strain>
        <tissue evidence="3">Whole body</tissue>
    </source>
</reference>
<organism evidence="2">
    <name type="scientific">Photinus pyralis</name>
    <name type="common">Common eastern firefly</name>
    <name type="synonym">Lampyris pyralis</name>
    <dbReference type="NCBI Taxonomy" id="7054"/>
    <lineage>
        <taxon>Eukaryota</taxon>
        <taxon>Metazoa</taxon>
        <taxon>Ecdysozoa</taxon>
        <taxon>Arthropoda</taxon>
        <taxon>Hexapoda</taxon>
        <taxon>Insecta</taxon>
        <taxon>Pterygota</taxon>
        <taxon>Neoptera</taxon>
        <taxon>Endopterygota</taxon>
        <taxon>Coleoptera</taxon>
        <taxon>Polyphaga</taxon>
        <taxon>Elateriformia</taxon>
        <taxon>Elateroidea</taxon>
        <taxon>Lampyridae</taxon>
        <taxon>Lampyrinae</taxon>
        <taxon>Photinus</taxon>
    </lineage>
</organism>
<accession>A0A1Y1LNQ6</accession>
<name>A0A1Y1LNQ6_PHOPY</name>
<dbReference type="Proteomes" id="UP000327044">
    <property type="component" value="Unassembled WGS sequence"/>
</dbReference>
<dbReference type="Pfam" id="PF12937">
    <property type="entry name" value="F-box-like"/>
    <property type="match status" value="1"/>
</dbReference>
<dbReference type="SUPFAM" id="SSF52047">
    <property type="entry name" value="RNI-like"/>
    <property type="match status" value="1"/>
</dbReference>
<dbReference type="InterPro" id="IPR032675">
    <property type="entry name" value="LRR_dom_sf"/>
</dbReference>